<comment type="similarity">
    <text evidence="2">Belongs to the bacterial solute-binding protein 2 family.</text>
</comment>
<dbReference type="EMBL" id="JAGSPN010000005">
    <property type="protein sequence ID" value="MBR7782298.1"/>
    <property type="molecule type" value="Genomic_DNA"/>
</dbReference>
<feature type="chain" id="PRO_5036868417" evidence="3">
    <location>
        <begin position="23"/>
        <end position="368"/>
    </location>
</feature>
<dbReference type="Pfam" id="PF13407">
    <property type="entry name" value="Peripla_BP_4"/>
    <property type="match status" value="1"/>
</dbReference>
<dbReference type="GO" id="GO:0030288">
    <property type="term" value="C:outer membrane-bounded periplasmic space"/>
    <property type="evidence" value="ECO:0007669"/>
    <property type="project" value="TreeGrafter"/>
</dbReference>
<evidence type="ECO:0000256" key="2">
    <source>
        <dbReference type="ARBA" id="ARBA00007639"/>
    </source>
</evidence>
<sequence>MSAFTSKCLTLMFVAVSMIADAAAQENPMQFLSRANAKTARAASLKNKWDGPVDGPRLVKGKKIVLIAQDLRDAGVLAILNNMREAGAAGAWEVLFIDCRGNCSTGAGLIKQAIDMKANGIVLVGVDVATQAKGLPLAVDAHIPVVGWHASGKTGASDGLFTNIGTQPKEAGQIAAMATIADSNGKAGIVVLTDNTNPYLAQRAAGITEVIKQCESCRLLSVEDVPLFDSPARVRQTIENAAKKHGSKWTHVIAVNDFYFDFLENPQIAAVFGQNKVSGVSAGDGSANAYKRIKAGAVQVGTVPEPLALHAWQLVDELNRAFNNQQPSGYHAQPHLTTSQNISYDGGNRLTFDPSNDYKATYKRIWGH</sequence>
<feature type="signal peptide" evidence="3">
    <location>
        <begin position="1"/>
        <end position="22"/>
    </location>
</feature>
<organism evidence="5 6">
    <name type="scientific">Undibacterium luofuense</name>
    <dbReference type="NCBI Taxonomy" id="2828733"/>
    <lineage>
        <taxon>Bacteria</taxon>
        <taxon>Pseudomonadati</taxon>
        <taxon>Pseudomonadota</taxon>
        <taxon>Betaproteobacteria</taxon>
        <taxon>Burkholderiales</taxon>
        <taxon>Oxalobacteraceae</taxon>
        <taxon>Undibacterium</taxon>
    </lineage>
</organism>
<gene>
    <name evidence="5" type="ORF">KDM89_09100</name>
</gene>
<evidence type="ECO:0000313" key="6">
    <source>
        <dbReference type="Proteomes" id="UP000680067"/>
    </source>
</evidence>
<dbReference type="InterPro" id="IPR025997">
    <property type="entry name" value="SBP_2_dom"/>
</dbReference>
<dbReference type="PANTHER" id="PTHR30036">
    <property type="entry name" value="D-XYLOSE-BINDING PERIPLASMIC PROTEIN"/>
    <property type="match status" value="1"/>
</dbReference>
<evidence type="ECO:0000259" key="4">
    <source>
        <dbReference type="Pfam" id="PF13407"/>
    </source>
</evidence>
<dbReference type="GO" id="GO:0030246">
    <property type="term" value="F:carbohydrate binding"/>
    <property type="evidence" value="ECO:0007669"/>
    <property type="project" value="TreeGrafter"/>
</dbReference>
<dbReference type="RefSeq" id="WP_212687630.1">
    <property type="nucleotide sequence ID" value="NZ_JAGSPN010000005.1"/>
</dbReference>
<evidence type="ECO:0000256" key="1">
    <source>
        <dbReference type="ARBA" id="ARBA00004418"/>
    </source>
</evidence>
<dbReference type="InterPro" id="IPR050555">
    <property type="entry name" value="Bact_Solute-Bind_Prot2"/>
</dbReference>
<protein>
    <submittedName>
        <fullName evidence="5">Substrate-binding domain-containing protein</fullName>
    </submittedName>
</protein>
<keyword evidence="3" id="KW-0732">Signal</keyword>
<evidence type="ECO:0000313" key="5">
    <source>
        <dbReference type="EMBL" id="MBR7782298.1"/>
    </source>
</evidence>
<dbReference type="SUPFAM" id="SSF53822">
    <property type="entry name" value="Periplasmic binding protein-like I"/>
    <property type="match status" value="1"/>
</dbReference>
<comment type="caution">
    <text evidence="5">The sequence shown here is derived from an EMBL/GenBank/DDBJ whole genome shotgun (WGS) entry which is preliminary data.</text>
</comment>
<name>A0A941DK79_9BURK</name>
<accession>A0A941DK79</accession>
<comment type="subcellular location">
    <subcellularLocation>
        <location evidence="1">Periplasm</location>
    </subcellularLocation>
</comment>
<proteinExistence type="inferred from homology"/>
<keyword evidence="6" id="KW-1185">Reference proteome</keyword>
<feature type="domain" description="Periplasmic binding protein" evidence="4">
    <location>
        <begin position="78"/>
        <end position="308"/>
    </location>
</feature>
<evidence type="ECO:0000256" key="3">
    <source>
        <dbReference type="SAM" id="SignalP"/>
    </source>
</evidence>
<dbReference type="PANTHER" id="PTHR30036:SF7">
    <property type="entry name" value="ABC TRANSPORTER PERIPLASMIC-BINDING PROTEIN YPHF"/>
    <property type="match status" value="1"/>
</dbReference>
<dbReference type="Proteomes" id="UP000680067">
    <property type="component" value="Unassembled WGS sequence"/>
</dbReference>
<reference evidence="5" key="1">
    <citation type="submission" date="2021-04" db="EMBL/GenBank/DDBJ databases">
        <title>novel species isolated from subtropical streams in China.</title>
        <authorList>
            <person name="Lu H."/>
        </authorList>
    </citation>
    <scope>NUCLEOTIDE SEQUENCE</scope>
    <source>
        <strain evidence="5">LFS511W</strain>
    </source>
</reference>
<dbReference type="AlphaFoldDB" id="A0A941DK79"/>
<dbReference type="InterPro" id="IPR028082">
    <property type="entry name" value="Peripla_BP_I"/>
</dbReference>
<dbReference type="Gene3D" id="3.40.50.2300">
    <property type="match status" value="2"/>
</dbReference>